<keyword evidence="1" id="KW-0175">Coiled coil</keyword>
<proteinExistence type="predicted"/>
<evidence type="ECO:0000313" key="3">
    <source>
        <dbReference type="EMBL" id="SDP96102.1"/>
    </source>
</evidence>
<protein>
    <recommendedName>
        <fullName evidence="5">PE family protein</fullName>
    </recommendedName>
</protein>
<feature type="compositionally biased region" description="Basic and acidic residues" evidence="2">
    <location>
        <begin position="94"/>
        <end position="104"/>
    </location>
</feature>
<name>A0A1H0WZL3_9ACTN</name>
<dbReference type="EMBL" id="FNJR01000019">
    <property type="protein sequence ID" value="SDP96102.1"/>
    <property type="molecule type" value="Genomic_DNA"/>
</dbReference>
<keyword evidence="4" id="KW-1185">Reference proteome</keyword>
<dbReference type="Proteomes" id="UP000199497">
    <property type="component" value="Unassembled WGS sequence"/>
</dbReference>
<accession>A0A1H0WZL3</accession>
<evidence type="ECO:0008006" key="5">
    <source>
        <dbReference type="Google" id="ProtNLM"/>
    </source>
</evidence>
<sequence length="154" mass="17300">MRYVPPPETRTLVESLYLTERPRLVNSATPMDEDGWVPASTGTERETATADSSGYTIDLDRVPEVVAELRRALHALERAADEARGNEDLVAPGHDPHSRRAAHEMGPRLVAEYLTANEREQEELRAMISVVENAMRDYDAREEEADRALRSVSE</sequence>
<feature type="region of interest" description="Disordered" evidence="2">
    <location>
        <begin position="82"/>
        <end position="104"/>
    </location>
</feature>
<dbReference type="AlphaFoldDB" id="A0A1H0WZL3"/>
<feature type="region of interest" description="Disordered" evidence="2">
    <location>
        <begin position="24"/>
        <end position="52"/>
    </location>
</feature>
<organism evidence="3 4">
    <name type="scientific">Actinopolyspora xinjiangensis</name>
    <dbReference type="NCBI Taxonomy" id="405564"/>
    <lineage>
        <taxon>Bacteria</taxon>
        <taxon>Bacillati</taxon>
        <taxon>Actinomycetota</taxon>
        <taxon>Actinomycetes</taxon>
        <taxon>Actinopolysporales</taxon>
        <taxon>Actinopolysporaceae</taxon>
        <taxon>Actinopolyspora</taxon>
    </lineage>
</organism>
<feature type="coiled-coil region" evidence="1">
    <location>
        <begin position="117"/>
        <end position="151"/>
    </location>
</feature>
<reference evidence="4" key="1">
    <citation type="submission" date="2016-10" db="EMBL/GenBank/DDBJ databases">
        <authorList>
            <person name="Varghese N."/>
            <person name="Submissions S."/>
        </authorList>
    </citation>
    <scope>NUCLEOTIDE SEQUENCE [LARGE SCALE GENOMIC DNA]</scope>
    <source>
        <strain evidence="4">DSM 46732</strain>
    </source>
</reference>
<evidence type="ECO:0000256" key="2">
    <source>
        <dbReference type="SAM" id="MobiDB-lite"/>
    </source>
</evidence>
<gene>
    <name evidence="3" type="ORF">SAMN04487905_11935</name>
</gene>
<dbReference type="STRING" id="405564.SAMN04487905_11935"/>
<evidence type="ECO:0000256" key="1">
    <source>
        <dbReference type="SAM" id="Coils"/>
    </source>
</evidence>
<evidence type="ECO:0000313" key="4">
    <source>
        <dbReference type="Proteomes" id="UP000199497"/>
    </source>
</evidence>